<dbReference type="InterPro" id="IPR003903">
    <property type="entry name" value="UIM_dom"/>
</dbReference>
<feature type="transmembrane region" description="Helical" evidence="4">
    <location>
        <begin position="356"/>
        <end position="378"/>
    </location>
</feature>
<keyword evidence="4" id="KW-0472">Membrane</keyword>
<dbReference type="PROSITE" id="PS50330">
    <property type="entry name" value="UIM"/>
    <property type="match status" value="1"/>
</dbReference>
<feature type="region of interest" description="Disordered" evidence="3">
    <location>
        <begin position="619"/>
        <end position="700"/>
    </location>
</feature>
<dbReference type="GO" id="GO:0009535">
    <property type="term" value="C:chloroplast thylakoid membrane"/>
    <property type="evidence" value="ECO:0007669"/>
    <property type="project" value="UniProtKB-SubCell"/>
</dbReference>
<keyword evidence="4" id="KW-0812">Transmembrane</keyword>
<dbReference type="InterPro" id="IPR023201">
    <property type="entry name" value="SecY_dom_sf"/>
</dbReference>
<dbReference type="PANTHER" id="PTHR10906">
    <property type="entry name" value="SECY/SEC61-ALPHA FAMILY MEMBER"/>
    <property type="match status" value="1"/>
</dbReference>
<feature type="compositionally biased region" description="Low complexity" evidence="3">
    <location>
        <begin position="296"/>
        <end position="305"/>
    </location>
</feature>
<dbReference type="Gene3D" id="1.10.3370.10">
    <property type="entry name" value="SecY subunit domain"/>
    <property type="match status" value="1"/>
</dbReference>
<organism evidence="5 6">
    <name type="scientific">Digitaria exilis</name>
    <dbReference type="NCBI Taxonomy" id="1010633"/>
    <lineage>
        <taxon>Eukaryota</taxon>
        <taxon>Viridiplantae</taxon>
        <taxon>Streptophyta</taxon>
        <taxon>Embryophyta</taxon>
        <taxon>Tracheophyta</taxon>
        <taxon>Spermatophyta</taxon>
        <taxon>Magnoliopsida</taxon>
        <taxon>Liliopsida</taxon>
        <taxon>Poales</taxon>
        <taxon>Poaceae</taxon>
        <taxon>PACMAD clade</taxon>
        <taxon>Panicoideae</taxon>
        <taxon>Panicodae</taxon>
        <taxon>Paniceae</taxon>
        <taxon>Anthephorinae</taxon>
        <taxon>Digitaria</taxon>
    </lineage>
</organism>
<protein>
    <submittedName>
        <fullName evidence="5">Uncharacterized protein</fullName>
    </submittedName>
</protein>
<comment type="similarity">
    <text evidence="2">Belongs to the SecY/SEC61-alpha family.</text>
</comment>
<comment type="caution">
    <text evidence="5">The sequence shown here is derived from an EMBL/GenBank/DDBJ whole genome shotgun (WGS) entry which is preliminary data.</text>
</comment>
<feature type="compositionally biased region" description="Polar residues" evidence="3">
    <location>
        <begin position="669"/>
        <end position="682"/>
    </location>
</feature>
<proteinExistence type="inferred from homology"/>
<reference evidence="5" key="1">
    <citation type="submission" date="2020-07" db="EMBL/GenBank/DDBJ databases">
        <title>Genome sequence and genetic diversity analysis of an under-domesticated orphan crop, white fonio (Digitaria exilis).</title>
        <authorList>
            <person name="Bennetzen J.L."/>
            <person name="Chen S."/>
            <person name="Ma X."/>
            <person name="Wang X."/>
            <person name="Yssel A.E.J."/>
            <person name="Chaluvadi S.R."/>
            <person name="Johnson M."/>
            <person name="Gangashetty P."/>
            <person name="Hamidou F."/>
            <person name="Sanogo M.D."/>
            <person name="Zwaenepoel A."/>
            <person name="Wallace J."/>
            <person name="Van De Peer Y."/>
            <person name="Van Deynze A."/>
        </authorList>
    </citation>
    <scope>NUCLEOTIDE SEQUENCE</scope>
    <source>
        <tissue evidence="5">Leaves</tissue>
    </source>
</reference>
<name>A0A835BBC0_9POAL</name>
<evidence type="ECO:0000256" key="4">
    <source>
        <dbReference type="SAM" id="Phobius"/>
    </source>
</evidence>
<dbReference type="InterPro" id="IPR002208">
    <property type="entry name" value="SecY/SEC61-alpha"/>
</dbReference>
<evidence type="ECO:0000256" key="1">
    <source>
        <dbReference type="ARBA" id="ARBA00004454"/>
    </source>
</evidence>
<dbReference type="SUPFAM" id="SSF103491">
    <property type="entry name" value="Preprotein translocase SecY subunit"/>
    <property type="match status" value="1"/>
</dbReference>
<feature type="region of interest" description="Disordered" evidence="3">
    <location>
        <begin position="1"/>
        <end position="22"/>
    </location>
</feature>
<evidence type="ECO:0000256" key="3">
    <source>
        <dbReference type="SAM" id="MobiDB-lite"/>
    </source>
</evidence>
<evidence type="ECO:0000256" key="2">
    <source>
        <dbReference type="RuleBase" id="RU004349"/>
    </source>
</evidence>
<sequence length="726" mass="78463">MAPRRTPPGASSPHAATHGRRPAAPLMPLSKVICISSLKLGHLSFPDQTEIAQAGSSDRDLADGARKVLALVIALGEAAAHVLLGMAAELEAQQRGPGRPSSRNAYPGSMAARLGLFGLFVVKARLIGSDRCGSAQFTRADENGPAENRPSSTPRPPAPAPSDLDRPSRSDGSQQKSAGIKETLGFHFLLPCPERAAITVAGEWREPPCAAATILPPVLKPQQPRLRPAMCAAAQRRHHRSFLAGDDAMRRHSRPLSFLFSPALATSTLPKIRRERAKIRWQQPPHAREPPRRSSRASSAAPRAPLVLHGGGGSQARDQEPHHDLLMSRLVGTEDGGHVHNITATRGRHDQYGPHVGALNGVLIVLQLVFATTVVVYLDDVFEKGYSLKGSSSAISLFSAATTCGKVFWQAFSPVTVNTGRGPEFEGVVLAVAHRALTRTSSARAVVATLLRRHLPNATNLAVTFLVLLAAVYLEGIQMLVPLQSRDKPELQLGRKTAPAAQPPRATGSRAAANRSGLRRSGSRLETPANRSGTSGSRSVLAVTARPRVVHCDRVSKEVREYFQRELERAKKLTAQRAQEKLRKEKAAAEGNYPGGDEAYDEEAELQRALNQSRAEEEFRRGVQQKGGAYEHGGGSGTRGEGTLQRMLRRATSARQTPRVTDYNLGSARGSTQPRIDTGSWTQKDEDDDEGDTPLPSNIVADKINPADLRKRKYHIAPSKVILKRQ</sequence>
<feature type="region of interest" description="Disordered" evidence="3">
    <location>
        <begin position="136"/>
        <end position="176"/>
    </location>
</feature>
<comment type="subcellular location">
    <subcellularLocation>
        <location evidence="1">Plastid</location>
        <location evidence="1">Chloroplast thylakoid membrane</location>
        <topology evidence="1">Multi-pass membrane protein</topology>
    </subcellularLocation>
</comment>
<evidence type="ECO:0000313" key="6">
    <source>
        <dbReference type="Proteomes" id="UP000636709"/>
    </source>
</evidence>
<dbReference type="Proteomes" id="UP000636709">
    <property type="component" value="Unassembled WGS sequence"/>
</dbReference>
<dbReference type="GO" id="GO:0015031">
    <property type="term" value="P:protein transport"/>
    <property type="evidence" value="ECO:0007669"/>
    <property type="project" value="InterPro"/>
</dbReference>
<dbReference type="Pfam" id="PF00344">
    <property type="entry name" value="SecY"/>
    <property type="match status" value="1"/>
</dbReference>
<evidence type="ECO:0000313" key="5">
    <source>
        <dbReference type="EMBL" id="KAF8693446.1"/>
    </source>
</evidence>
<feature type="region of interest" description="Disordered" evidence="3">
    <location>
        <begin position="276"/>
        <end position="319"/>
    </location>
</feature>
<keyword evidence="6" id="KW-1185">Reference proteome</keyword>
<accession>A0A835BBC0</accession>
<feature type="transmembrane region" description="Helical" evidence="4">
    <location>
        <begin position="461"/>
        <end position="481"/>
    </location>
</feature>
<gene>
    <name evidence="5" type="ORF">HU200_038842</name>
</gene>
<feature type="compositionally biased region" description="Polar residues" evidence="3">
    <location>
        <begin position="529"/>
        <end position="538"/>
    </location>
</feature>
<dbReference type="AlphaFoldDB" id="A0A835BBC0"/>
<dbReference type="EMBL" id="JACEFO010001924">
    <property type="protein sequence ID" value="KAF8693446.1"/>
    <property type="molecule type" value="Genomic_DNA"/>
</dbReference>
<keyword evidence="4" id="KW-1133">Transmembrane helix</keyword>
<feature type="region of interest" description="Disordered" evidence="3">
    <location>
        <begin position="493"/>
        <end position="540"/>
    </location>
</feature>
<feature type="compositionally biased region" description="Gly residues" evidence="3">
    <location>
        <begin position="630"/>
        <end position="640"/>
    </location>
</feature>